<dbReference type="GO" id="GO:0046872">
    <property type="term" value="F:metal ion binding"/>
    <property type="evidence" value="ECO:0007669"/>
    <property type="project" value="UniProtKB-KW"/>
</dbReference>
<dbReference type="PANTHER" id="PTHR10869">
    <property type="entry name" value="PROLYL 4-HYDROXYLASE ALPHA SUBUNIT"/>
    <property type="match status" value="1"/>
</dbReference>
<proteinExistence type="predicted"/>
<feature type="domain" description="Prolyl 4-hydroxylase alpha subunit Fe(2+) 2OG dioxygenase" evidence="5">
    <location>
        <begin position="6"/>
        <end position="60"/>
    </location>
</feature>
<name>A0A8D7FIA7_MUSAM</name>
<evidence type="ECO:0000256" key="1">
    <source>
        <dbReference type="ARBA" id="ARBA00004586"/>
    </source>
</evidence>
<evidence type="ECO:0000256" key="2">
    <source>
        <dbReference type="ARBA" id="ARBA00022723"/>
    </source>
</evidence>
<evidence type="ECO:0000256" key="4">
    <source>
        <dbReference type="SAM" id="MobiDB-lite"/>
    </source>
</evidence>
<accession>A0A8D7FIA7</accession>
<dbReference type="PANTHER" id="PTHR10869:SF62">
    <property type="entry name" value="PROCOLLAGEN-PROLINE 4-DIOXYGENASE"/>
    <property type="match status" value="1"/>
</dbReference>
<dbReference type="InterPro" id="IPR044862">
    <property type="entry name" value="Pro_4_hyd_alph_FE2OG_OXY"/>
</dbReference>
<feature type="compositionally biased region" description="Basic and acidic residues" evidence="4">
    <location>
        <begin position="64"/>
        <end position="74"/>
    </location>
</feature>
<feature type="non-terminal residue" evidence="6">
    <location>
        <position position="74"/>
    </location>
</feature>
<dbReference type="Gene3D" id="2.60.120.620">
    <property type="entry name" value="q2cbj1_9rhob like domain"/>
    <property type="match status" value="1"/>
</dbReference>
<keyword evidence="2" id="KW-0479">Metal-binding</keyword>
<dbReference type="AlphaFoldDB" id="A0A8D7FIA7"/>
<keyword evidence="3" id="KW-0408">Iron</keyword>
<dbReference type="Pfam" id="PF13640">
    <property type="entry name" value="2OG-FeII_Oxy_3"/>
    <property type="match status" value="1"/>
</dbReference>
<comment type="subcellular location">
    <subcellularLocation>
        <location evidence="1">Endoplasmic reticulum membrane</location>
    </subcellularLocation>
</comment>
<organism evidence="6">
    <name type="scientific">Musa acuminata subsp. malaccensis</name>
    <name type="common">Wild banana</name>
    <name type="synonym">Musa malaccensis</name>
    <dbReference type="NCBI Taxonomy" id="214687"/>
    <lineage>
        <taxon>Eukaryota</taxon>
        <taxon>Viridiplantae</taxon>
        <taxon>Streptophyta</taxon>
        <taxon>Embryophyta</taxon>
        <taxon>Tracheophyta</taxon>
        <taxon>Spermatophyta</taxon>
        <taxon>Magnoliopsida</taxon>
        <taxon>Liliopsida</taxon>
        <taxon>Zingiberales</taxon>
        <taxon>Musaceae</taxon>
        <taxon>Musa</taxon>
    </lineage>
</organism>
<evidence type="ECO:0000259" key="5">
    <source>
        <dbReference type="Pfam" id="PF13640"/>
    </source>
</evidence>
<evidence type="ECO:0000313" key="6">
    <source>
        <dbReference type="EMBL" id="CAG1856840.1"/>
    </source>
</evidence>
<gene>
    <name evidence="6" type="ORF">GSMUA_37980.1</name>
</gene>
<dbReference type="EMBL" id="HG996473">
    <property type="protein sequence ID" value="CAG1856840.1"/>
    <property type="molecule type" value="Genomic_DNA"/>
</dbReference>
<dbReference type="InterPro" id="IPR045054">
    <property type="entry name" value="P4HA-like"/>
</dbReference>
<evidence type="ECO:0000256" key="3">
    <source>
        <dbReference type="ARBA" id="ARBA00023004"/>
    </source>
</evidence>
<protein>
    <submittedName>
        <fullName evidence="6">(wild Malaysian banana) hypothetical protein</fullName>
    </submittedName>
</protein>
<feature type="region of interest" description="Disordered" evidence="4">
    <location>
        <begin position="55"/>
        <end position="74"/>
    </location>
</feature>
<reference evidence="6" key="1">
    <citation type="submission" date="2021-03" db="EMBL/GenBank/DDBJ databases">
        <authorList>
            <consortium name="Genoscope - CEA"/>
            <person name="William W."/>
        </authorList>
    </citation>
    <scope>NUCLEOTIDE SEQUENCE</scope>
    <source>
        <strain evidence="6">Doubled-haploid Pahang</strain>
    </source>
</reference>
<sequence length="74" mass="8421">ENGESIQILRYRDGQKYEPHFDYFHDPKNQALGGHRYATVLMYLSNVNKGGETVFPNAEGASSQHKDDNLVPVR</sequence>
<dbReference type="GO" id="GO:0005789">
    <property type="term" value="C:endoplasmic reticulum membrane"/>
    <property type="evidence" value="ECO:0007669"/>
    <property type="project" value="UniProtKB-SubCell"/>
</dbReference>